<dbReference type="Pfam" id="PF00672">
    <property type="entry name" value="HAMP"/>
    <property type="match status" value="1"/>
</dbReference>
<reference evidence="18 19" key="1">
    <citation type="submission" date="2020-08" db="EMBL/GenBank/DDBJ databases">
        <title>Genomic Encyclopedia of Type Strains, Phase IV (KMG-IV): sequencing the most valuable type-strain genomes for metagenomic binning, comparative biology and taxonomic classification.</title>
        <authorList>
            <person name="Goeker M."/>
        </authorList>
    </citation>
    <scope>NUCLEOTIDE SEQUENCE [LARGE SCALE GENOMIC DNA]</scope>
    <source>
        <strain evidence="18 19">DSM 26189</strain>
    </source>
</reference>
<comment type="catalytic activity">
    <reaction evidence="1">
        <text>ATP + protein L-histidine = ADP + protein N-phospho-L-histidine.</text>
        <dbReference type="EC" id="2.7.13.3"/>
    </reaction>
</comment>
<evidence type="ECO:0000256" key="15">
    <source>
        <dbReference type="SAM" id="Phobius"/>
    </source>
</evidence>
<dbReference type="CDD" id="cd00082">
    <property type="entry name" value="HisKA"/>
    <property type="match status" value="1"/>
</dbReference>
<evidence type="ECO:0000313" key="19">
    <source>
        <dbReference type="Proteomes" id="UP000571950"/>
    </source>
</evidence>
<evidence type="ECO:0000256" key="1">
    <source>
        <dbReference type="ARBA" id="ARBA00000085"/>
    </source>
</evidence>
<evidence type="ECO:0000256" key="11">
    <source>
        <dbReference type="ARBA" id="ARBA00022840"/>
    </source>
</evidence>
<dbReference type="InterPro" id="IPR050980">
    <property type="entry name" value="2C_sensor_his_kinase"/>
</dbReference>
<feature type="transmembrane region" description="Helical" evidence="15">
    <location>
        <begin position="181"/>
        <end position="200"/>
    </location>
</feature>
<dbReference type="PROSITE" id="PS50109">
    <property type="entry name" value="HIS_KIN"/>
    <property type="match status" value="1"/>
</dbReference>
<evidence type="ECO:0000256" key="10">
    <source>
        <dbReference type="ARBA" id="ARBA00022777"/>
    </source>
</evidence>
<evidence type="ECO:0000259" key="16">
    <source>
        <dbReference type="PROSITE" id="PS50109"/>
    </source>
</evidence>
<dbReference type="SMART" id="SM00387">
    <property type="entry name" value="HATPase_c"/>
    <property type="match status" value="1"/>
</dbReference>
<dbReference type="InterPro" id="IPR036097">
    <property type="entry name" value="HisK_dim/P_sf"/>
</dbReference>
<evidence type="ECO:0000256" key="13">
    <source>
        <dbReference type="ARBA" id="ARBA00023012"/>
    </source>
</evidence>
<dbReference type="SUPFAM" id="SSF47384">
    <property type="entry name" value="Homodimeric domain of signal transducing histidine kinase"/>
    <property type="match status" value="1"/>
</dbReference>
<keyword evidence="12 15" id="KW-1133">Transmembrane helix</keyword>
<dbReference type="Gene3D" id="3.30.565.10">
    <property type="entry name" value="Histidine kinase-like ATPase, C-terminal domain"/>
    <property type="match status" value="1"/>
</dbReference>
<keyword evidence="10 18" id="KW-0418">Kinase</keyword>
<dbReference type="Gene3D" id="1.10.287.130">
    <property type="match status" value="1"/>
</dbReference>
<dbReference type="PANTHER" id="PTHR44936:SF5">
    <property type="entry name" value="SENSOR HISTIDINE KINASE ENVZ"/>
    <property type="match status" value="1"/>
</dbReference>
<dbReference type="PANTHER" id="PTHR44936">
    <property type="entry name" value="SENSOR PROTEIN CREC"/>
    <property type="match status" value="1"/>
</dbReference>
<keyword evidence="4" id="KW-1003">Cell membrane</keyword>
<evidence type="ECO:0000256" key="7">
    <source>
        <dbReference type="ARBA" id="ARBA00022679"/>
    </source>
</evidence>
<name>A0A7W6FRD6_9SPHN</name>
<dbReference type="EC" id="2.7.13.3" evidence="3"/>
<dbReference type="InterPro" id="IPR004358">
    <property type="entry name" value="Sig_transdc_His_kin-like_C"/>
</dbReference>
<dbReference type="SMART" id="SM00304">
    <property type="entry name" value="HAMP"/>
    <property type="match status" value="1"/>
</dbReference>
<comment type="caution">
    <text evidence="18">The sequence shown here is derived from an EMBL/GenBank/DDBJ whole genome shotgun (WGS) entry which is preliminary data.</text>
</comment>
<keyword evidence="13" id="KW-0902">Two-component regulatory system</keyword>
<organism evidence="18 19">
    <name type="scientific">Sphingobium jiangsuense</name>
    <dbReference type="NCBI Taxonomy" id="870476"/>
    <lineage>
        <taxon>Bacteria</taxon>
        <taxon>Pseudomonadati</taxon>
        <taxon>Pseudomonadota</taxon>
        <taxon>Alphaproteobacteria</taxon>
        <taxon>Sphingomonadales</taxon>
        <taxon>Sphingomonadaceae</taxon>
        <taxon>Sphingobium</taxon>
    </lineage>
</organism>
<keyword evidence="9" id="KW-0547">Nucleotide-binding</keyword>
<evidence type="ECO:0000256" key="4">
    <source>
        <dbReference type="ARBA" id="ARBA00022475"/>
    </source>
</evidence>
<evidence type="ECO:0000256" key="6">
    <source>
        <dbReference type="ARBA" id="ARBA00022553"/>
    </source>
</evidence>
<evidence type="ECO:0000256" key="9">
    <source>
        <dbReference type="ARBA" id="ARBA00022741"/>
    </source>
</evidence>
<evidence type="ECO:0000256" key="5">
    <source>
        <dbReference type="ARBA" id="ARBA00022519"/>
    </source>
</evidence>
<dbReference type="SUPFAM" id="SSF55874">
    <property type="entry name" value="ATPase domain of HSP90 chaperone/DNA topoisomerase II/histidine kinase"/>
    <property type="match status" value="1"/>
</dbReference>
<keyword evidence="14 15" id="KW-0472">Membrane</keyword>
<dbReference type="RefSeq" id="WP_246343843.1">
    <property type="nucleotide sequence ID" value="NZ_BSPS01000002.1"/>
</dbReference>
<keyword evidence="11" id="KW-0067">ATP-binding</keyword>
<keyword evidence="8 15" id="KW-0812">Transmembrane</keyword>
<evidence type="ECO:0000256" key="3">
    <source>
        <dbReference type="ARBA" id="ARBA00012438"/>
    </source>
</evidence>
<dbReference type="InterPro" id="IPR003660">
    <property type="entry name" value="HAMP_dom"/>
</dbReference>
<dbReference type="InterPro" id="IPR036890">
    <property type="entry name" value="HATPase_C_sf"/>
</dbReference>
<dbReference type="GO" id="GO:0000155">
    <property type="term" value="F:phosphorelay sensor kinase activity"/>
    <property type="evidence" value="ECO:0007669"/>
    <property type="project" value="InterPro"/>
</dbReference>
<dbReference type="EMBL" id="JACIDT010000013">
    <property type="protein sequence ID" value="MBB3927597.1"/>
    <property type="molecule type" value="Genomic_DNA"/>
</dbReference>
<dbReference type="InterPro" id="IPR003594">
    <property type="entry name" value="HATPase_dom"/>
</dbReference>
<dbReference type="Proteomes" id="UP000571950">
    <property type="component" value="Unassembled WGS sequence"/>
</dbReference>
<evidence type="ECO:0000313" key="18">
    <source>
        <dbReference type="EMBL" id="MBB3927597.1"/>
    </source>
</evidence>
<sequence length="454" mass="49495">MNRRLRPSVLFRSMAGRIFVLLAVGIAASSIISLFFANQARRNDFHRIRHERVVASAVDVAGRLAREPEKTAQMLEQRLILGAAAAPVGIAIGDPEPGLAKELERHLGAASHPEAGQVPTGFCFRYKKLDPRQAAAGFADAPLPDCWIVRFTDTAGKRQAIALGLPRLTMPADSTFRPVDLLLIMLVSALLSVLVAREIAKPLRRLEKAAEAFSLSLDPRPLPEEGPDEVRAALSTFNLMQNRVRAGFRERTQLLAAISHDLQTPLTRMRLRLEQVDNPELRDKLLQDHRAMQTLVREGLDLASSTEAQEDWAMIDIDSVLHSIVEDAVELGHDVRLLSECGGMVRGKPNALTRCIGNLVDNAVKYGGDAEIRCTRTDGHVWISVRDHGPGIDEAELDEMFEPFTRGTAGQPGGRSGTGIGLTIARTLAMTFDGSVRLANAEGGGLIATIHFEG</sequence>
<dbReference type="InterPro" id="IPR005467">
    <property type="entry name" value="His_kinase_dom"/>
</dbReference>
<evidence type="ECO:0000256" key="8">
    <source>
        <dbReference type="ARBA" id="ARBA00022692"/>
    </source>
</evidence>
<proteinExistence type="predicted"/>
<protein>
    <recommendedName>
        <fullName evidence="3">histidine kinase</fullName>
        <ecNumber evidence="3">2.7.13.3</ecNumber>
    </recommendedName>
</protein>
<dbReference type="GO" id="GO:0005524">
    <property type="term" value="F:ATP binding"/>
    <property type="evidence" value="ECO:0007669"/>
    <property type="project" value="UniProtKB-KW"/>
</dbReference>
<dbReference type="InterPro" id="IPR003661">
    <property type="entry name" value="HisK_dim/P_dom"/>
</dbReference>
<dbReference type="Pfam" id="PF02518">
    <property type="entry name" value="HATPase_c"/>
    <property type="match status" value="1"/>
</dbReference>
<accession>A0A7W6FRD6</accession>
<gene>
    <name evidence="18" type="ORF">GGR43_003329</name>
</gene>
<dbReference type="PRINTS" id="PR00344">
    <property type="entry name" value="BCTRLSENSOR"/>
</dbReference>
<keyword evidence="6" id="KW-0597">Phosphoprotein</keyword>
<comment type="subcellular location">
    <subcellularLocation>
        <location evidence="2">Cell inner membrane</location>
        <topology evidence="2">Multi-pass membrane protein</topology>
    </subcellularLocation>
</comment>
<feature type="domain" description="HAMP" evidence="17">
    <location>
        <begin position="197"/>
        <end position="249"/>
    </location>
</feature>
<dbReference type="SMART" id="SM00388">
    <property type="entry name" value="HisKA"/>
    <property type="match status" value="1"/>
</dbReference>
<evidence type="ECO:0000256" key="12">
    <source>
        <dbReference type="ARBA" id="ARBA00022989"/>
    </source>
</evidence>
<dbReference type="PROSITE" id="PS50885">
    <property type="entry name" value="HAMP"/>
    <property type="match status" value="1"/>
</dbReference>
<evidence type="ECO:0000259" key="17">
    <source>
        <dbReference type="PROSITE" id="PS50885"/>
    </source>
</evidence>
<evidence type="ECO:0000256" key="14">
    <source>
        <dbReference type="ARBA" id="ARBA00023136"/>
    </source>
</evidence>
<evidence type="ECO:0000256" key="2">
    <source>
        <dbReference type="ARBA" id="ARBA00004429"/>
    </source>
</evidence>
<dbReference type="GO" id="GO:0005886">
    <property type="term" value="C:plasma membrane"/>
    <property type="evidence" value="ECO:0007669"/>
    <property type="project" value="UniProtKB-SubCell"/>
</dbReference>
<dbReference type="Pfam" id="PF00512">
    <property type="entry name" value="HisKA"/>
    <property type="match status" value="1"/>
</dbReference>
<feature type="domain" description="Histidine kinase" evidence="16">
    <location>
        <begin position="257"/>
        <end position="454"/>
    </location>
</feature>
<keyword evidence="7" id="KW-0808">Transferase</keyword>
<keyword evidence="5" id="KW-0997">Cell inner membrane</keyword>
<keyword evidence="19" id="KW-1185">Reference proteome</keyword>
<dbReference type="AlphaFoldDB" id="A0A7W6FRD6"/>